<protein>
    <submittedName>
        <fullName evidence="3">Putative phosphohydrolase</fullName>
    </submittedName>
</protein>
<keyword evidence="1" id="KW-0472">Membrane</keyword>
<dbReference type="Proteomes" id="UP000013520">
    <property type="component" value="Chromosome"/>
</dbReference>
<name>R4KS07_9FIRM</name>
<reference evidence="3 4" key="1">
    <citation type="submission" date="2012-01" db="EMBL/GenBank/DDBJ databases">
        <title>Complete sequence of Desulfotomaculum gibsoniae DSM 7213.</title>
        <authorList>
            <consortium name="US DOE Joint Genome Institute"/>
            <person name="Lucas S."/>
            <person name="Han J."/>
            <person name="Lapidus A."/>
            <person name="Cheng J.-F."/>
            <person name="Goodwin L."/>
            <person name="Pitluck S."/>
            <person name="Peters L."/>
            <person name="Ovchinnikova G."/>
            <person name="Teshima H."/>
            <person name="Detter J.C."/>
            <person name="Han C."/>
            <person name="Tapia R."/>
            <person name="Land M."/>
            <person name="Hauser L."/>
            <person name="Kyrpides N."/>
            <person name="Ivanova N."/>
            <person name="Pagani I."/>
            <person name="Parshina S."/>
            <person name="Plugge C."/>
            <person name="Muyzer G."/>
            <person name="Kuever J."/>
            <person name="Ivanova A."/>
            <person name="Nazina T."/>
            <person name="Klenk H.-P."/>
            <person name="Brambilla E."/>
            <person name="Spring S."/>
            <person name="Stams A.F."/>
            <person name="Woyke T."/>
        </authorList>
    </citation>
    <scope>NUCLEOTIDE SEQUENCE [LARGE SCALE GENOMIC DNA]</scope>
    <source>
        <strain evidence="3 4">DSM 7213</strain>
    </source>
</reference>
<dbReference type="HOGENOM" id="CLU_025443_0_0_9"/>
<keyword evidence="1" id="KW-0812">Transmembrane</keyword>
<dbReference type="EMBL" id="CP003273">
    <property type="protein sequence ID" value="AGL03370.1"/>
    <property type="molecule type" value="Genomic_DNA"/>
</dbReference>
<dbReference type="Gene3D" id="3.60.21.10">
    <property type="match status" value="1"/>
</dbReference>
<dbReference type="eggNOG" id="COG1408">
    <property type="taxonomic scope" value="Bacteria"/>
</dbReference>
<evidence type="ECO:0000256" key="1">
    <source>
        <dbReference type="SAM" id="Phobius"/>
    </source>
</evidence>
<dbReference type="CDD" id="cd07385">
    <property type="entry name" value="MPP_YkuE_C"/>
    <property type="match status" value="1"/>
</dbReference>
<dbReference type="RefSeq" id="WP_006521591.1">
    <property type="nucleotide sequence ID" value="NC_021184.1"/>
</dbReference>
<feature type="domain" description="Calcineurin-like phosphoesterase" evidence="2">
    <location>
        <begin position="160"/>
        <end position="327"/>
    </location>
</feature>
<dbReference type="KEGG" id="dgi:Desgi_4115"/>
<dbReference type="OrthoDB" id="9780884at2"/>
<dbReference type="Pfam" id="PF00149">
    <property type="entry name" value="Metallophos"/>
    <property type="match status" value="1"/>
</dbReference>
<dbReference type="PANTHER" id="PTHR31302">
    <property type="entry name" value="TRANSMEMBRANE PROTEIN WITH METALLOPHOSPHOESTERASE DOMAIN-RELATED"/>
    <property type="match status" value="1"/>
</dbReference>
<keyword evidence="4" id="KW-1185">Reference proteome</keyword>
<accession>R4KS07</accession>
<keyword evidence="1" id="KW-1133">Transmembrane helix</keyword>
<feature type="transmembrane region" description="Helical" evidence="1">
    <location>
        <begin position="38"/>
        <end position="55"/>
    </location>
</feature>
<proteinExistence type="predicted"/>
<gene>
    <name evidence="3" type="ORF">Desgi_4115</name>
</gene>
<dbReference type="PANTHER" id="PTHR31302:SF0">
    <property type="entry name" value="TRANSMEMBRANE PROTEIN WITH METALLOPHOSPHOESTERASE DOMAIN"/>
    <property type="match status" value="1"/>
</dbReference>
<dbReference type="SUPFAM" id="SSF56300">
    <property type="entry name" value="Metallo-dependent phosphatases"/>
    <property type="match status" value="1"/>
</dbReference>
<dbReference type="InterPro" id="IPR029052">
    <property type="entry name" value="Metallo-depent_PP-like"/>
</dbReference>
<feature type="transmembrane region" description="Helical" evidence="1">
    <location>
        <begin position="115"/>
        <end position="135"/>
    </location>
</feature>
<evidence type="ECO:0000313" key="4">
    <source>
        <dbReference type="Proteomes" id="UP000013520"/>
    </source>
</evidence>
<dbReference type="InterPro" id="IPR004843">
    <property type="entry name" value="Calcineurin-like_PHP"/>
</dbReference>
<keyword evidence="3" id="KW-0378">Hydrolase</keyword>
<evidence type="ECO:0000313" key="3">
    <source>
        <dbReference type="EMBL" id="AGL03370.1"/>
    </source>
</evidence>
<sequence>MVRALIFLSIILLYGLLNYWIGMRLWQLAGKFIPHVTASLYWLVFWLVVLSFLAGRLCERYVNYKIGQPLILLGSYWMAAMVYLAIILGLLELVRLADKRLTFLPRGAYEQFPTAPLIGFSVLIIVIVIIGYGWWNARIPHIIHYDINIPKQAGSIKQLHVVAVSDLHLGNTVHNKRLQGLVEMVNGLNPDIILLPGDIVDEDPMPFIEQNMGHTLRKLAPRYGIYAVPGNHEYIGGRWVEIINGLEKAGVNVLQDEVIKVADSFYVVGRDDLYSRYYTNNKRSDLQTIVQGIDKALPVIAIDHQPVNLSEPEEQGVDLQISGHTHRGQFFPFNIVTARIFEIDRGYLRKENLQVIVSTGFGTWGPPVRIGSQSEILDIVINFNSPAGKSPS</sequence>
<organism evidence="3 4">
    <name type="scientific">Desulfoscipio gibsoniae DSM 7213</name>
    <dbReference type="NCBI Taxonomy" id="767817"/>
    <lineage>
        <taxon>Bacteria</taxon>
        <taxon>Bacillati</taxon>
        <taxon>Bacillota</taxon>
        <taxon>Clostridia</taxon>
        <taxon>Eubacteriales</taxon>
        <taxon>Desulfallaceae</taxon>
        <taxon>Desulfoscipio</taxon>
    </lineage>
</organism>
<dbReference type="InterPro" id="IPR051158">
    <property type="entry name" value="Metallophosphoesterase_sf"/>
</dbReference>
<feature type="transmembrane region" description="Helical" evidence="1">
    <location>
        <begin position="6"/>
        <end position="26"/>
    </location>
</feature>
<dbReference type="GO" id="GO:0016787">
    <property type="term" value="F:hydrolase activity"/>
    <property type="evidence" value="ECO:0007669"/>
    <property type="project" value="UniProtKB-KW"/>
</dbReference>
<dbReference type="STRING" id="767817.Desgi_4115"/>
<dbReference type="AlphaFoldDB" id="R4KS07"/>
<feature type="transmembrane region" description="Helical" evidence="1">
    <location>
        <begin position="75"/>
        <end position="94"/>
    </location>
</feature>
<evidence type="ECO:0000259" key="2">
    <source>
        <dbReference type="Pfam" id="PF00149"/>
    </source>
</evidence>